<dbReference type="InterPro" id="IPR010730">
    <property type="entry name" value="HET"/>
</dbReference>
<feature type="region of interest" description="Disordered" evidence="1">
    <location>
        <begin position="29"/>
        <end position="50"/>
    </location>
</feature>
<name>A0A8H5N7M2_9HYPO</name>
<evidence type="ECO:0000313" key="4">
    <source>
        <dbReference type="Proteomes" id="UP000574317"/>
    </source>
</evidence>
<feature type="domain" description="Heterokaryon incompatibility" evidence="2">
    <location>
        <begin position="540"/>
        <end position="699"/>
    </location>
</feature>
<protein>
    <submittedName>
        <fullName evidence="3">Flavin-containing protein</fullName>
    </submittedName>
</protein>
<keyword evidence="4" id="KW-1185">Reference proteome</keyword>
<proteinExistence type="predicted"/>
<reference evidence="3 4" key="1">
    <citation type="submission" date="2020-05" db="EMBL/GenBank/DDBJ databases">
        <title>Identification and distribution of gene clusters putatively required for synthesis of sphingolipid metabolism inhibitors in phylogenetically diverse species of the filamentous fungus Fusarium.</title>
        <authorList>
            <person name="Kim H.-S."/>
            <person name="Busman M."/>
            <person name="Brown D.W."/>
            <person name="Divon H."/>
            <person name="Uhlig S."/>
            <person name="Proctor R.H."/>
        </authorList>
    </citation>
    <scope>NUCLEOTIDE SEQUENCE [LARGE SCALE GENOMIC DNA]</scope>
    <source>
        <strain evidence="3 4">NRRL 25196</strain>
    </source>
</reference>
<dbReference type="Proteomes" id="UP000574317">
    <property type="component" value="Unassembled WGS sequence"/>
</dbReference>
<sequence>MLTDAETADRDNLADYLDRLDIEDEVCPESQLIRSNTEKPTENDGENDDMGRISYYTGRHIYLARRELVLETDETDIDNSQSVFLALGDNEILQLDKLPSMVNEFDLIRKHAIEIIRSTGPMTAERSIRFGYLSDQAIDLSELQGRCYEAVHATFMAADSACEGPTDLEEGTGLDEPITTSYESLAPERRAEAKDKPDQASYCCFIALNMAARVLEASTAREMAHKVCSGANLDDLIFNIEIFKPLTQSEPWQADVPDKPGYHHLYALLGCLMATAYVHQSFTIETSYLDRAIANLDIAVLKMPNNPFKEFRHYLQTVQKKVQRLQVFFQRIEMEDDPSINSVLCAVCIQLMPVIGFHETNYPYHNMDFESICRKAVLRCRACTLFRDTTASMYPLFKMSWPEIQEINYCNRSVGRRWFGETGDLLTYFLWGLDGALRIELIARYAYMEEKFYATYELYCLPRISPPWKVIGTGTHVQHDVTSPETWDMIRGWIRDCVNEHDDCKVDSKDRPFPSRLVSVGDEDTEPHLFIPSPDDRGRYIALSHCWGDTMPLKTTKASFTEFCQSIDFARFPKTFQEAIIVCRRLNMEYLWIDSLCIIQDDEHDWAVESPKMCDVYQNAYLTIAAAAAHNSSEGLFHPRPFSLRKSFPTVSKNDEKVEEVEVFARPWDSQWHWQDSIGDGPWCREPNPLEKRAWTLQEHVLSRRILRFTAHELVWHCRTARLCECRPGPQAHKRPLSLINLEALESGKDSNDDPRIMDPFILWLNIIGPFTSRAITRDTDRLPAVSGVAAALAPFIKTEYIAGMWTTELRTKICWHVEEGPTSRHEAYYAPTWSWASVIGPVRTSELSGICALPQTKIVDVHHTLATPNPYGSVSSATLTISGILLKVSVWKPDPRPDERTPFQIHPHNSSFLKTDVNLSMECVAFPDILTASEEAPELVARDTLCFLILGCKVYCQGFDIMVGILLSQIPTGEEAGSDLKYRKVGTGEIRLKDCDEDETEFREKAVDGLGWYMAHHLERQGCVALVVVV</sequence>
<dbReference type="Pfam" id="PF06985">
    <property type="entry name" value="HET"/>
    <property type="match status" value="1"/>
</dbReference>
<dbReference type="AlphaFoldDB" id="A0A8H5N7M2"/>
<dbReference type="PANTHER" id="PTHR33112">
    <property type="entry name" value="DOMAIN PROTEIN, PUTATIVE-RELATED"/>
    <property type="match status" value="1"/>
</dbReference>
<evidence type="ECO:0000256" key="1">
    <source>
        <dbReference type="SAM" id="MobiDB-lite"/>
    </source>
</evidence>
<dbReference type="EMBL" id="JAAOAO010000230">
    <property type="protein sequence ID" value="KAF5554723.1"/>
    <property type="molecule type" value="Genomic_DNA"/>
</dbReference>
<organism evidence="3 4">
    <name type="scientific">Fusarium napiforme</name>
    <dbReference type="NCBI Taxonomy" id="42672"/>
    <lineage>
        <taxon>Eukaryota</taxon>
        <taxon>Fungi</taxon>
        <taxon>Dikarya</taxon>
        <taxon>Ascomycota</taxon>
        <taxon>Pezizomycotina</taxon>
        <taxon>Sordariomycetes</taxon>
        <taxon>Hypocreomycetidae</taxon>
        <taxon>Hypocreales</taxon>
        <taxon>Nectriaceae</taxon>
        <taxon>Fusarium</taxon>
        <taxon>Fusarium fujikuroi species complex</taxon>
    </lineage>
</organism>
<evidence type="ECO:0000313" key="3">
    <source>
        <dbReference type="EMBL" id="KAF5554723.1"/>
    </source>
</evidence>
<accession>A0A8H5N7M2</accession>
<gene>
    <name evidence="3" type="ORF">FNAPI_6319</name>
</gene>
<dbReference type="PANTHER" id="PTHR33112:SF16">
    <property type="entry name" value="HETEROKARYON INCOMPATIBILITY DOMAIN-CONTAINING PROTEIN"/>
    <property type="match status" value="1"/>
</dbReference>
<comment type="caution">
    <text evidence="3">The sequence shown here is derived from an EMBL/GenBank/DDBJ whole genome shotgun (WGS) entry which is preliminary data.</text>
</comment>
<evidence type="ECO:0000259" key="2">
    <source>
        <dbReference type="Pfam" id="PF06985"/>
    </source>
</evidence>